<dbReference type="PANTHER" id="PTHR11177:SF144">
    <property type="entry name" value="CHITINASE 5"/>
    <property type="match status" value="1"/>
</dbReference>
<keyword evidence="6" id="KW-1185">Reference proteome</keyword>
<comment type="similarity">
    <text evidence="4">Belongs to the glycosyl hydrolase 18 family.</text>
</comment>
<protein>
    <submittedName>
        <fullName evidence="7">Endochitinase-like</fullName>
    </submittedName>
</protein>
<dbReference type="PANTHER" id="PTHR11177">
    <property type="entry name" value="CHITINASE"/>
    <property type="match status" value="1"/>
</dbReference>
<dbReference type="InterPro" id="IPR050314">
    <property type="entry name" value="Glycosyl_Hydrlase_18"/>
</dbReference>
<dbReference type="Pfam" id="PF00704">
    <property type="entry name" value="Glyco_hydro_18"/>
    <property type="match status" value="1"/>
</dbReference>
<sequence>MYDLNKTGLKQVYPEYFETDSRVKRSSRLQEIFPADRLQQMLMNMRSFGMVCQIRYTSLILLSVIGWTFGAEPINSRPGDVAVFSNPRDIRQKKIVCYYQTWAVYRPKPYRYDIEDIPGNFCTDLMYSFAGLNNKTWELSSLDPSLDFSEAGYKRFTQLRVRYPHLRLFLSVGGWGEGGEKYSQMVRQKERRDAFVKSALKWLLDLGFDGLDLDWEYPGSYDRDGHRTDKENFVKLVQIEKWMSPRGYATQGNFPNFDAFLLGQVENYLDWINVMTYDLRVYWDGVADVHSPLYRRPFDTFAYENVNVNDGLYLWVSMGAPKHKLVIGVPFYGKAFQLLYPDQRHQGAPTNNTFQKTLAYYEICKHVQSDGWIRQFDDIGKCPYVIYNETMWMGYEDEESIGIKLDYIRDHGFGGVMMWAVDLDDYLGSCGEKNKLLKLLNKKLKEYIVPIRDSF</sequence>
<gene>
    <name evidence="7" type="primary">LOC106474301</name>
</gene>
<evidence type="ECO:0000259" key="5">
    <source>
        <dbReference type="PROSITE" id="PS51910"/>
    </source>
</evidence>
<dbReference type="InterPro" id="IPR017853">
    <property type="entry name" value="GH"/>
</dbReference>
<accession>A0ABM1BXB2</accession>
<evidence type="ECO:0000313" key="6">
    <source>
        <dbReference type="Proteomes" id="UP000694941"/>
    </source>
</evidence>
<evidence type="ECO:0000256" key="4">
    <source>
        <dbReference type="RuleBase" id="RU004453"/>
    </source>
</evidence>
<keyword evidence="2 3" id="KW-0326">Glycosidase</keyword>
<organism evidence="6 7">
    <name type="scientific">Limulus polyphemus</name>
    <name type="common">Atlantic horseshoe crab</name>
    <dbReference type="NCBI Taxonomy" id="6850"/>
    <lineage>
        <taxon>Eukaryota</taxon>
        <taxon>Metazoa</taxon>
        <taxon>Ecdysozoa</taxon>
        <taxon>Arthropoda</taxon>
        <taxon>Chelicerata</taxon>
        <taxon>Merostomata</taxon>
        <taxon>Xiphosura</taxon>
        <taxon>Limulidae</taxon>
        <taxon>Limulus</taxon>
    </lineage>
</organism>
<dbReference type="InterPro" id="IPR001223">
    <property type="entry name" value="Glyco_hydro18_cat"/>
</dbReference>
<dbReference type="SMART" id="SM00636">
    <property type="entry name" value="Glyco_18"/>
    <property type="match status" value="1"/>
</dbReference>
<dbReference type="Proteomes" id="UP000694941">
    <property type="component" value="Unplaced"/>
</dbReference>
<dbReference type="SUPFAM" id="SSF54556">
    <property type="entry name" value="Chitinase insertion domain"/>
    <property type="match status" value="1"/>
</dbReference>
<reference evidence="7" key="1">
    <citation type="submission" date="2025-08" db="UniProtKB">
        <authorList>
            <consortium name="RefSeq"/>
        </authorList>
    </citation>
    <scope>IDENTIFICATION</scope>
    <source>
        <tissue evidence="7">Muscle</tissue>
    </source>
</reference>
<dbReference type="InterPro" id="IPR001579">
    <property type="entry name" value="Glyco_hydro_18_chit_AS"/>
</dbReference>
<dbReference type="GeneID" id="106474301"/>
<dbReference type="PROSITE" id="PS01095">
    <property type="entry name" value="GH18_1"/>
    <property type="match status" value="1"/>
</dbReference>
<dbReference type="InterPro" id="IPR029070">
    <property type="entry name" value="Chitinase_insertion_sf"/>
</dbReference>
<dbReference type="InterPro" id="IPR011583">
    <property type="entry name" value="Chitinase_II/V-like_cat"/>
</dbReference>
<dbReference type="PROSITE" id="PS51910">
    <property type="entry name" value="GH18_2"/>
    <property type="match status" value="1"/>
</dbReference>
<evidence type="ECO:0000256" key="1">
    <source>
        <dbReference type="ARBA" id="ARBA00022801"/>
    </source>
</evidence>
<feature type="domain" description="GH18" evidence="5">
    <location>
        <begin position="93"/>
        <end position="447"/>
    </location>
</feature>
<dbReference type="Gene3D" id="3.20.20.80">
    <property type="entry name" value="Glycosidases"/>
    <property type="match status" value="1"/>
</dbReference>
<name>A0ABM1BXB2_LIMPO</name>
<dbReference type="Gene3D" id="3.10.50.10">
    <property type="match status" value="1"/>
</dbReference>
<evidence type="ECO:0000256" key="2">
    <source>
        <dbReference type="ARBA" id="ARBA00023295"/>
    </source>
</evidence>
<evidence type="ECO:0000256" key="3">
    <source>
        <dbReference type="RuleBase" id="RU000489"/>
    </source>
</evidence>
<proteinExistence type="inferred from homology"/>
<keyword evidence="1 3" id="KW-0378">Hydrolase</keyword>
<dbReference type="RefSeq" id="XP_013790443.2">
    <property type="nucleotide sequence ID" value="XM_013934989.2"/>
</dbReference>
<dbReference type="SUPFAM" id="SSF51445">
    <property type="entry name" value="(Trans)glycosidases"/>
    <property type="match status" value="1"/>
</dbReference>
<evidence type="ECO:0000313" key="7">
    <source>
        <dbReference type="RefSeq" id="XP_013790443.2"/>
    </source>
</evidence>